<keyword evidence="2" id="KW-0479">Metal-binding</keyword>
<evidence type="ECO:0000256" key="8">
    <source>
        <dbReference type="SAM" id="Coils"/>
    </source>
</evidence>
<dbReference type="EnsemblMetazoa" id="CapteT226133">
    <property type="protein sequence ID" value="CapteP226133"/>
    <property type="gene ID" value="CapteG226133"/>
</dbReference>
<dbReference type="OrthoDB" id="674604at2759"/>
<dbReference type="EMBL" id="AMQN01012345">
    <property type="status" value="NOT_ANNOTATED_CDS"/>
    <property type="molecule type" value="Genomic_DNA"/>
</dbReference>
<sequence length="538" mass="59847">MAASLHVRKFVSGEPNSHLVCGICTSVFSDPVINVSCGHSFCRKCLQAASCCPLDSAPVDHAAPLVVNRALESQVDDLDVYCSHGLKWDENKQDYVLDKDGCPLILKLGDQLSHERLCEHGLLPCPNKPSECAMIRKKHYEQHCLLCPFKPCAYADRGCSFEGSDVDGHQRECPFKGAQSAVIGQQTAARLANNQALLTKVTRLEEKVGDIEAENSQLRLDVQSSKQLVEGLEKRLALLEDSLRKSDVLRLSRVSSLRTAHESWLMPFQFKCIGTLRGHRDAVSCLVQHQSLLFSCGSDRTIKIWNADDLSKGCQQTLTQHQSSIERLAVGNSFLYCAGADFAISVWSLADYSLFKQIQVWDGTTMENVHTISGLHHWVRSLAFNPQKERLYSGSHNTIEVWNCRTKYNLTAKISHSFGSVHSLVITSKFVIAGTYNNNTHLYDCVTQKHVFCLNGHIGCISSIVASPSGRFLFTASADSHVQLWNLENNLPIQSLSRHEGSVNSLVLHGDLLFTGSDDSEIKVFRHFKMDMGFNPIK</sequence>
<dbReference type="PROSITE" id="PS00518">
    <property type="entry name" value="ZF_RING_1"/>
    <property type="match status" value="1"/>
</dbReference>
<feature type="repeat" description="WD" evidence="7">
    <location>
        <begin position="276"/>
        <end position="306"/>
    </location>
</feature>
<dbReference type="Proteomes" id="UP000014760">
    <property type="component" value="Unassembled WGS sequence"/>
</dbReference>
<evidence type="ECO:0000256" key="5">
    <source>
        <dbReference type="ARBA" id="ARBA00022833"/>
    </source>
</evidence>
<dbReference type="CDD" id="cd00200">
    <property type="entry name" value="WD40"/>
    <property type="match status" value="1"/>
</dbReference>
<name>R7TS17_CAPTE</name>
<dbReference type="PANTHER" id="PTHR19848">
    <property type="entry name" value="WD40 REPEAT PROTEIN"/>
    <property type="match status" value="1"/>
</dbReference>
<evidence type="ECO:0000256" key="3">
    <source>
        <dbReference type="ARBA" id="ARBA00022737"/>
    </source>
</evidence>
<feature type="coiled-coil region" evidence="8">
    <location>
        <begin position="194"/>
        <end position="242"/>
    </location>
</feature>
<dbReference type="Gene3D" id="2.130.10.10">
    <property type="entry name" value="YVTN repeat-like/Quinoprotein amine dehydrogenase"/>
    <property type="match status" value="2"/>
</dbReference>
<dbReference type="Pfam" id="PF13445">
    <property type="entry name" value="zf-RING_UBOX"/>
    <property type="match status" value="1"/>
</dbReference>
<dbReference type="InterPro" id="IPR017907">
    <property type="entry name" value="Znf_RING_CS"/>
</dbReference>
<reference evidence="11" key="3">
    <citation type="submission" date="2015-06" db="UniProtKB">
        <authorList>
            <consortium name="EnsemblMetazoa"/>
        </authorList>
    </citation>
    <scope>IDENTIFICATION</scope>
</reference>
<proteinExistence type="predicted"/>
<dbReference type="InterPro" id="IPR013083">
    <property type="entry name" value="Znf_RING/FYVE/PHD"/>
</dbReference>
<dbReference type="SUPFAM" id="SSF50978">
    <property type="entry name" value="WD40 repeat-like"/>
    <property type="match status" value="1"/>
</dbReference>
<dbReference type="PROSITE" id="PS50089">
    <property type="entry name" value="ZF_RING_2"/>
    <property type="match status" value="1"/>
</dbReference>
<feature type="repeat" description="WD" evidence="7">
    <location>
        <begin position="454"/>
        <end position="495"/>
    </location>
</feature>
<dbReference type="PANTHER" id="PTHR19848:SF6">
    <property type="entry name" value="E3 UBIQUITIN-PROTEIN LIGASE TRAF7"/>
    <property type="match status" value="1"/>
</dbReference>
<protein>
    <recommendedName>
        <fullName evidence="9">RING-type domain-containing protein</fullName>
    </recommendedName>
</protein>
<evidence type="ECO:0000256" key="6">
    <source>
        <dbReference type="PROSITE-ProRule" id="PRU00175"/>
    </source>
</evidence>
<dbReference type="InterPro" id="IPR036322">
    <property type="entry name" value="WD40_repeat_dom_sf"/>
</dbReference>
<keyword evidence="8" id="KW-0175">Coiled coil</keyword>
<accession>R7TS17</accession>
<dbReference type="Pfam" id="PF00400">
    <property type="entry name" value="WD40"/>
    <property type="match status" value="4"/>
</dbReference>
<evidence type="ECO:0000256" key="7">
    <source>
        <dbReference type="PROSITE-ProRule" id="PRU00221"/>
    </source>
</evidence>
<gene>
    <name evidence="10" type="ORF">CAPTEDRAFT_226133</name>
</gene>
<evidence type="ECO:0000313" key="11">
    <source>
        <dbReference type="EnsemblMetazoa" id="CapteP226133"/>
    </source>
</evidence>
<reference evidence="12" key="1">
    <citation type="submission" date="2012-12" db="EMBL/GenBank/DDBJ databases">
        <authorList>
            <person name="Hellsten U."/>
            <person name="Grimwood J."/>
            <person name="Chapman J.A."/>
            <person name="Shapiro H."/>
            <person name="Aerts A."/>
            <person name="Otillar R.P."/>
            <person name="Terry A.Y."/>
            <person name="Boore J.L."/>
            <person name="Simakov O."/>
            <person name="Marletaz F."/>
            <person name="Cho S.-J."/>
            <person name="Edsinger-Gonzales E."/>
            <person name="Havlak P."/>
            <person name="Kuo D.-H."/>
            <person name="Larsson T."/>
            <person name="Lv J."/>
            <person name="Arendt D."/>
            <person name="Savage R."/>
            <person name="Osoegawa K."/>
            <person name="de Jong P."/>
            <person name="Lindberg D.R."/>
            <person name="Seaver E.C."/>
            <person name="Weisblat D.A."/>
            <person name="Putnam N.H."/>
            <person name="Grigoriev I.V."/>
            <person name="Rokhsar D.S."/>
        </authorList>
    </citation>
    <scope>NUCLEOTIDE SEQUENCE</scope>
    <source>
        <strain evidence="12">I ESC-2004</strain>
    </source>
</reference>
<dbReference type="SUPFAM" id="SSF49599">
    <property type="entry name" value="TRAF domain-like"/>
    <property type="match status" value="1"/>
</dbReference>
<feature type="domain" description="RING-type" evidence="9">
    <location>
        <begin position="21"/>
        <end position="56"/>
    </location>
</feature>
<dbReference type="InterPro" id="IPR019775">
    <property type="entry name" value="WD40_repeat_CS"/>
</dbReference>
<dbReference type="AlphaFoldDB" id="R7TS17"/>
<dbReference type="InterPro" id="IPR027370">
    <property type="entry name" value="Znf-RING_euk"/>
</dbReference>
<keyword evidence="1 7" id="KW-0853">WD repeat</keyword>
<dbReference type="SMART" id="SM00320">
    <property type="entry name" value="WD40"/>
    <property type="match status" value="6"/>
</dbReference>
<dbReference type="Gene3D" id="3.30.40.10">
    <property type="entry name" value="Zinc/RING finger domain, C3HC4 (zinc finger)"/>
    <property type="match status" value="1"/>
</dbReference>
<evidence type="ECO:0000256" key="1">
    <source>
        <dbReference type="ARBA" id="ARBA00022574"/>
    </source>
</evidence>
<dbReference type="InterPro" id="IPR001841">
    <property type="entry name" value="Znf_RING"/>
</dbReference>
<dbReference type="InterPro" id="IPR001680">
    <property type="entry name" value="WD40_rpt"/>
</dbReference>
<dbReference type="SMART" id="SM00184">
    <property type="entry name" value="RING"/>
    <property type="match status" value="1"/>
</dbReference>
<evidence type="ECO:0000313" key="10">
    <source>
        <dbReference type="EMBL" id="ELT94286.1"/>
    </source>
</evidence>
<dbReference type="EMBL" id="KB309465">
    <property type="protein sequence ID" value="ELT94286.1"/>
    <property type="molecule type" value="Genomic_DNA"/>
</dbReference>
<dbReference type="OMA" id="VWNMENV"/>
<evidence type="ECO:0000259" key="9">
    <source>
        <dbReference type="PROSITE" id="PS50089"/>
    </source>
</evidence>
<dbReference type="PROSITE" id="PS50294">
    <property type="entry name" value="WD_REPEATS_REGION"/>
    <property type="match status" value="2"/>
</dbReference>
<evidence type="ECO:0000256" key="2">
    <source>
        <dbReference type="ARBA" id="ARBA00022723"/>
    </source>
</evidence>
<dbReference type="InterPro" id="IPR015943">
    <property type="entry name" value="WD40/YVTN_repeat-like_dom_sf"/>
</dbReference>
<dbReference type="PROSITE" id="PS50082">
    <property type="entry name" value="WD_REPEATS_2"/>
    <property type="match status" value="2"/>
</dbReference>
<evidence type="ECO:0000313" key="12">
    <source>
        <dbReference type="Proteomes" id="UP000014760"/>
    </source>
</evidence>
<dbReference type="GO" id="GO:0008270">
    <property type="term" value="F:zinc ion binding"/>
    <property type="evidence" value="ECO:0007669"/>
    <property type="project" value="UniProtKB-KW"/>
</dbReference>
<keyword evidence="12" id="KW-1185">Reference proteome</keyword>
<dbReference type="PROSITE" id="PS00678">
    <property type="entry name" value="WD_REPEATS_1"/>
    <property type="match status" value="1"/>
</dbReference>
<keyword evidence="4 6" id="KW-0863">Zinc-finger</keyword>
<dbReference type="SUPFAM" id="SSF57850">
    <property type="entry name" value="RING/U-box"/>
    <property type="match status" value="1"/>
</dbReference>
<keyword evidence="3" id="KW-0677">Repeat</keyword>
<dbReference type="STRING" id="283909.R7TS17"/>
<organism evidence="10">
    <name type="scientific">Capitella teleta</name>
    <name type="common">Polychaete worm</name>
    <dbReference type="NCBI Taxonomy" id="283909"/>
    <lineage>
        <taxon>Eukaryota</taxon>
        <taxon>Metazoa</taxon>
        <taxon>Spiralia</taxon>
        <taxon>Lophotrochozoa</taxon>
        <taxon>Annelida</taxon>
        <taxon>Polychaeta</taxon>
        <taxon>Sedentaria</taxon>
        <taxon>Scolecida</taxon>
        <taxon>Capitellidae</taxon>
        <taxon>Capitella</taxon>
    </lineage>
</organism>
<keyword evidence="5" id="KW-0862">Zinc</keyword>
<evidence type="ECO:0000256" key="4">
    <source>
        <dbReference type="ARBA" id="ARBA00022771"/>
    </source>
</evidence>
<reference evidence="10 12" key="2">
    <citation type="journal article" date="2013" name="Nature">
        <title>Insights into bilaterian evolution from three spiralian genomes.</title>
        <authorList>
            <person name="Simakov O."/>
            <person name="Marletaz F."/>
            <person name="Cho S.J."/>
            <person name="Edsinger-Gonzales E."/>
            <person name="Havlak P."/>
            <person name="Hellsten U."/>
            <person name="Kuo D.H."/>
            <person name="Larsson T."/>
            <person name="Lv J."/>
            <person name="Arendt D."/>
            <person name="Savage R."/>
            <person name="Osoegawa K."/>
            <person name="de Jong P."/>
            <person name="Grimwood J."/>
            <person name="Chapman J.A."/>
            <person name="Shapiro H."/>
            <person name="Aerts A."/>
            <person name="Otillar R.P."/>
            <person name="Terry A.Y."/>
            <person name="Boore J.L."/>
            <person name="Grigoriev I.V."/>
            <person name="Lindberg D.R."/>
            <person name="Seaver E.C."/>
            <person name="Weisblat D.A."/>
            <person name="Putnam N.H."/>
            <person name="Rokhsar D.S."/>
        </authorList>
    </citation>
    <scope>NUCLEOTIDE SEQUENCE</scope>
    <source>
        <strain evidence="10 12">I ESC-2004</strain>
    </source>
</reference>
<dbReference type="HOGENOM" id="CLU_026971_0_0_1"/>